<comment type="cofactor">
    <cofactor evidence="1">
        <name>Mn(2+)</name>
        <dbReference type="ChEBI" id="CHEBI:29035"/>
    </cofactor>
</comment>
<evidence type="ECO:0000256" key="10">
    <source>
        <dbReference type="ARBA" id="ARBA00041770"/>
    </source>
</evidence>
<evidence type="ECO:0000256" key="1">
    <source>
        <dbReference type="ARBA" id="ARBA00001936"/>
    </source>
</evidence>
<dbReference type="InterPro" id="IPR003607">
    <property type="entry name" value="HD/PDEase_dom"/>
</dbReference>
<evidence type="ECO:0000256" key="9">
    <source>
        <dbReference type="ARBA" id="ARBA00041464"/>
    </source>
</evidence>
<dbReference type="SMART" id="SM00471">
    <property type="entry name" value="HDc"/>
    <property type="match status" value="1"/>
</dbReference>
<dbReference type="PROSITE" id="PS51831">
    <property type="entry name" value="HD"/>
    <property type="match status" value="1"/>
</dbReference>
<dbReference type="InterPro" id="IPR052194">
    <property type="entry name" value="MESH1"/>
</dbReference>
<dbReference type="InterPro" id="IPR006674">
    <property type="entry name" value="HD_domain"/>
</dbReference>
<reference evidence="13" key="1">
    <citation type="submission" date="2020-05" db="UniProtKB">
        <authorList>
            <consortium name="EnsemblMetazoa"/>
        </authorList>
    </citation>
    <scope>IDENTIFICATION</scope>
    <source>
        <strain evidence="13">Aabys</strain>
    </source>
</reference>
<comment type="function">
    <text evidence="6">ppGpp hydrolyzing enzyme involved in starvation response.</text>
</comment>
<evidence type="ECO:0000259" key="12">
    <source>
        <dbReference type="PROSITE" id="PS51831"/>
    </source>
</evidence>
<keyword evidence="4" id="KW-0464">Manganese</keyword>
<evidence type="ECO:0000256" key="4">
    <source>
        <dbReference type="ARBA" id="ARBA00023211"/>
    </source>
</evidence>
<dbReference type="RefSeq" id="XP_005176105.1">
    <property type="nucleotide sequence ID" value="XM_005176048.3"/>
</dbReference>
<evidence type="ECO:0000256" key="8">
    <source>
        <dbReference type="ARBA" id="ARBA00040793"/>
    </source>
</evidence>
<evidence type="ECO:0000313" key="14">
    <source>
        <dbReference type="Proteomes" id="UP001652621"/>
    </source>
</evidence>
<dbReference type="KEGG" id="mde:101892599"/>
<dbReference type="PANTHER" id="PTHR46246">
    <property type="entry name" value="GUANOSINE-3',5'-BIS(DIPHOSPHATE) 3'-PYROPHOSPHOHYDROLASE MESH1"/>
    <property type="match status" value="1"/>
</dbReference>
<dbReference type="OrthoDB" id="430679at2759"/>
<dbReference type="EC" id="3.1.7.2" evidence="5"/>
<dbReference type="AlphaFoldDB" id="A0A1I8MI48"/>
<evidence type="ECO:0000256" key="11">
    <source>
        <dbReference type="ARBA" id="ARBA00047968"/>
    </source>
</evidence>
<dbReference type="PANTHER" id="PTHR46246:SF1">
    <property type="entry name" value="GUANOSINE-3',5'-BIS(DIPHOSPHATE) 3'-PYROPHOSPHOHYDROLASE MESH1"/>
    <property type="match status" value="1"/>
</dbReference>
<dbReference type="GO" id="GO:0046872">
    <property type="term" value="F:metal ion binding"/>
    <property type="evidence" value="ECO:0007669"/>
    <property type="project" value="UniProtKB-KW"/>
</dbReference>
<comment type="catalytic activity">
    <reaction evidence="11">
        <text>guanosine 3',5'-bis(diphosphate) + H2O = GDP + diphosphate + H(+)</text>
        <dbReference type="Rhea" id="RHEA:14253"/>
        <dbReference type="ChEBI" id="CHEBI:15377"/>
        <dbReference type="ChEBI" id="CHEBI:15378"/>
        <dbReference type="ChEBI" id="CHEBI:33019"/>
        <dbReference type="ChEBI" id="CHEBI:58189"/>
        <dbReference type="ChEBI" id="CHEBI:77828"/>
        <dbReference type="EC" id="3.1.7.2"/>
    </reaction>
</comment>
<evidence type="ECO:0000256" key="3">
    <source>
        <dbReference type="ARBA" id="ARBA00022801"/>
    </source>
</evidence>
<dbReference type="Proteomes" id="UP001652621">
    <property type="component" value="Unplaced"/>
</dbReference>
<keyword evidence="3" id="KW-0378">Hydrolase</keyword>
<organism evidence="13">
    <name type="scientific">Musca domestica</name>
    <name type="common">House fly</name>
    <dbReference type="NCBI Taxonomy" id="7370"/>
    <lineage>
        <taxon>Eukaryota</taxon>
        <taxon>Metazoa</taxon>
        <taxon>Ecdysozoa</taxon>
        <taxon>Arthropoda</taxon>
        <taxon>Hexapoda</taxon>
        <taxon>Insecta</taxon>
        <taxon>Pterygota</taxon>
        <taxon>Neoptera</taxon>
        <taxon>Endopterygota</taxon>
        <taxon>Diptera</taxon>
        <taxon>Brachycera</taxon>
        <taxon>Muscomorpha</taxon>
        <taxon>Muscoidea</taxon>
        <taxon>Muscidae</taxon>
        <taxon>Musca</taxon>
    </lineage>
</organism>
<dbReference type="Gene3D" id="1.10.3210.10">
    <property type="entry name" value="Hypothetical protein af1432"/>
    <property type="match status" value="1"/>
</dbReference>
<dbReference type="Pfam" id="PF13328">
    <property type="entry name" value="HD_4"/>
    <property type="match status" value="1"/>
</dbReference>
<protein>
    <recommendedName>
        <fullName evidence="8">Guanosine-3',5'-bis(diphosphate) 3'-pyrophosphohydrolase MESH1</fullName>
        <ecNumber evidence="5">3.1.7.2</ecNumber>
    </recommendedName>
    <alternativeName>
        <fullName evidence="9">Metazoan SpoT homolog 1</fullName>
    </alternativeName>
    <alternativeName>
        <fullName evidence="10">Penta-phosphate guanosine-3'-pyrophosphohydrolase</fullName>
    </alternativeName>
</protein>
<comment type="similarity">
    <text evidence="7">Belongs to the MESH1 family.</text>
</comment>
<proteinExistence type="inferred from homology"/>
<dbReference type="CDD" id="cd00077">
    <property type="entry name" value="HDc"/>
    <property type="match status" value="1"/>
</dbReference>
<keyword evidence="2" id="KW-0479">Metal-binding</keyword>
<evidence type="ECO:0000313" key="15">
    <source>
        <dbReference type="RefSeq" id="XP_005176105.1"/>
    </source>
</evidence>
<dbReference type="GO" id="GO:0008893">
    <property type="term" value="F:guanosine-3',5'-bis(diphosphate) 3'-diphosphatase activity"/>
    <property type="evidence" value="ECO:0007669"/>
    <property type="project" value="UniProtKB-EC"/>
</dbReference>
<evidence type="ECO:0000313" key="13">
    <source>
        <dbReference type="EnsemblMetazoa" id="MDOA005127-PA"/>
    </source>
</evidence>
<name>A0A1I8MI48_MUSDO</name>
<evidence type="ECO:0000256" key="6">
    <source>
        <dbReference type="ARBA" id="ARBA00037781"/>
    </source>
</evidence>
<dbReference type="eggNOG" id="KOG1157">
    <property type="taxonomic scope" value="Eukaryota"/>
</dbReference>
<reference evidence="15" key="2">
    <citation type="submission" date="2025-04" db="UniProtKB">
        <authorList>
            <consortium name="RefSeq"/>
        </authorList>
    </citation>
    <scope>IDENTIFICATION</scope>
    <source>
        <strain evidence="15">Aabys</strain>
    </source>
</reference>
<keyword evidence="14" id="KW-1185">Reference proteome</keyword>
<sequence>MELFMKCLQFAADKHRNQRRKDTSGTPYINHPINVATILSTEAHVQDMTVLMAALLHDTVEDTDATFEDIENLFGPEVCSIVREVTDDKTLPKGVRKDLQITNAANSTRRAKLVKLADKLDNLRDLEKTLPCGWTEERRDEYFKWAKKVVDNLRGTNEHLERQLDNTFRTRGLL</sequence>
<dbReference type="STRING" id="7370.A0A1I8MI48"/>
<accession>A0A1I8MI48</accession>
<evidence type="ECO:0000256" key="5">
    <source>
        <dbReference type="ARBA" id="ARBA00024387"/>
    </source>
</evidence>
<evidence type="ECO:0000256" key="7">
    <source>
        <dbReference type="ARBA" id="ARBA00038354"/>
    </source>
</evidence>
<feature type="domain" description="HD" evidence="12">
    <location>
        <begin position="28"/>
        <end position="123"/>
    </location>
</feature>
<evidence type="ECO:0000256" key="2">
    <source>
        <dbReference type="ARBA" id="ARBA00022723"/>
    </source>
</evidence>
<gene>
    <name evidence="13" type="primary">101892599</name>
    <name evidence="15" type="synonym">LOC101892599</name>
</gene>
<dbReference type="FunFam" id="1.10.3210.10:FF:000012">
    <property type="entry name" value="HD domain containing 3"/>
    <property type="match status" value="1"/>
</dbReference>
<dbReference type="VEuPathDB" id="VectorBase:MDOMA2_000951"/>
<dbReference type="EnsemblMetazoa" id="MDOA005127-RA">
    <property type="protein sequence ID" value="MDOA005127-PA"/>
    <property type="gene ID" value="MDOA005127"/>
</dbReference>
<dbReference type="SUPFAM" id="SSF109604">
    <property type="entry name" value="HD-domain/PDEase-like"/>
    <property type="match status" value="1"/>
</dbReference>
<dbReference type="VEuPathDB" id="VectorBase:MDOA005127"/>